<evidence type="ECO:0000256" key="3">
    <source>
        <dbReference type="ARBA" id="ARBA00022722"/>
    </source>
</evidence>
<name>A0A2T1DUN4_9CYAN</name>
<accession>A0A2T1DUN4</accession>
<sequence>MAWTIQFSRQVLKDAKKLRSANLETNLSSLLALLKQNPYEPPYEKLSGNLQEYSSRRINIKHRLVYAVDDEAKTIRVVSGWSHYE</sequence>
<keyword evidence="9" id="KW-1185">Reference proteome</keyword>
<dbReference type="PANTHER" id="PTHR38039:SF1">
    <property type="entry name" value="TOXIN YOEB"/>
    <property type="match status" value="1"/>
</dbReference>
<protein>
    <recommendedName>
        <fullName evidence="7">Endoribonuclease YoeB</fullName>
    </recommendedName>
    <alternativeName>
        <fullName evidence="6">Putative mRNA interferase YoeB</fullName>
    </alternativeName>
</protein>
<dbReference type="AlphaFoldDB" id="A0A2T1DUN4"/>
<dbReference type="Proteomes" id="UP000239576">
    <property type="component" value="Unassembled WGS sequence"/>
</dbReference>
<dbReference type="GO" id="GO:0045892">
    <property type="term" value="P:negative regulation of DNA-templated transcription"/>
    <property type="evidence" value="ECO:0007669"/>
    <property type="project" value="TreeGrafter"/>
</dbReference>
<dbReference type="InterPro" id="IPR007712">
    <property type="entry name" value="RelE/ParE_toxin"/>
</dbReference>
<evidence type="ECO:0000313" key="9">
    <source>
        <dbReference type="Proteomes" id="UP000239576"/>
    </source>
</evidence>
<dbReference type="GO" id="GO:0004519">
    <property type="term" value="F:endonuclease activity"/>
    <property type="evidence" value="ECO:0007669"/>
    <property type="project" value="UniProtKB-KW"/>
</dbReference>
<dbReference type="EMBL" id="PVWK01000151">
    <property type="protein sequence ID" value="PSB24205.1"/>
    <property type="molecule type" value="Genomic_DNA"/>
</dbReference>
<dbReference type="InterPro" id="IPR035093">
    <property type="entry name" value="RelE/ParE_toxin_dom_sf"/>
</dbReference>
<gene>
    <name evidence="8" type="ORF">C7B82_27980</name>
</gene>
<evidence type="ECO:0000313" key="8">
    <source>
        <dbReference type="EMBL" id="PSB24205.1"/>
    </source>
</evidence>
<keyword evidence="2" id="KW-1277">Toxin-antitoxin system</keyword>
<dbReference type="OrthoDB" id="9801102at2"/>
<proteinExistence type="inferred from homology"/>
<dbReference type="NCBIfam" id="TIGR02116">
    <property type="entry name" value="toxin_Txe_YoeB"/>
    <property type="match status" value="1"/>
</dbReference>
<dbReference type="RefSeq" id="WP_106260286.1">
    <property type="nucleotide sequence ID" value="NZ_CAWNSW010000069.1"/>
</dbReference>
<reference evidence="8 9" key="2">
    <citation type="submission" date="2018-03" db="EMBL/GenBank/DDBJ databases">
        <title>The ancient ancestry and fast evolution of plastids.</title>
        <authorList>
            <person name="Moore K.R."/>
            <person name="Magnabosco C."/>
            <person name="Momper L."/>
            <person name="Gold D.A."/>
            <person name="Bosak T."/>
            <person name="Fournier G.P."/>
        </authorList>
    </citation>
    <scope>NUCLEOTIDE SEQUENCE [LARGE SCALE GENOMIC DNA]</scope>
    <source>
        <strain evidence="8 9">ULC18</strain>
    </source>
</reference>
<evidence type="ECO:0000256" key="6">
    <source>
        <dbReference type="ARBA" id="ARBA00030388"/>
    </source>
</evidence>
<dbReference type="PANTHER" id="PTHR38039">
    <property type="entry name" value="TOXIN YOEB"/>
    <property type="match status" value="1"/>
</dbReference>
<dbReference type="InterPro" id="IPR009614">
    <property type="entry name" value="YoeB_toxin"/>
</dbReference>
<evidence type="ECO:0000256" key="7">
    <source>
        <dbReference type="ARBA" id="ARBA00050056"/>
    </source>
</evidence>
<evidence type="ECO:0000256" key="2">
    <source>
        <dbReference type="ARBA" id="ARBA00022649"/>
    </source>
</evidence>
<evidence type="ECO:0000256" key="1">
    <source>
        <dbReference type="ARBA" id="ARBA00008172"/>
    </source>
</evidence>
<dbReference type="GO" id="GO:0006401">
    <property type="term" value="P:RNA catabolic process"/>
    <property type="evidence" value="ECO:0007669"/>
    <property type="project" value="InterPro"/>
</dbReference>
<reference evidence="9" key="1">
    <citation type="submission" date="2018-02" db="EMBL/GenBank/DDBJ databases">
        <authorList>
            <person name="Moore K."/>
            <person name="Momper L."/>
        </authorList>
    </citation>
    <scope>NUCLEOTIDE SEQUENCE [LARGE SCALE GENOMIC DNA]</scope>
    <source>
        <strain evidence="9">ULC18</strain>
    </source>
</reference>
<dbReference type="NCBIfam" id="TIGR02385">
    <property type="entry name" value="RelE_StbE"/>
    <property type="match status" value="1"/>
</dbReference>
<keyword evidence="4" id="KW-0255">Endonuclease</keyword>
<comment type="caution">
    <text evidence="8">The sequence shown here is derived from an EMBL/GenBank/DDBJ whole genome shotgun (WGS) entry which is preliminary data.</text>
</comment>
<keyword evidence="5" id="KW-0378">Hydrolase</keyword>
<dbReference type="GO" id="GO:0016787">
    <property type="term" value="F:hydrolase activity"/>
    <property type="evidence" value="ECO:0007669"/>
    <property type="project" value="UniProtKB-KW"/>
</dbReference>
<keyword evidence="3" id="KW-0540">Nuclease</keyword>
<evidence type="ECO:0000256" key="4">
    <source>
        <dbReference type="ARBA" id="ARBA00022759"/>
    </source>
</evidence>
<dbReference type="Pfam" id="PF06769">
    <property type="entry name" value="YoeB_toxin"/>
    <property type="match status" value="1"/>
</dbReference>
<comment type="similarity">
    <text evidence="1">Belongs to the YoeB family.</text>
</comment>
<dbReference type="Gene3D" id="3.30.2310.20">
    <property type="entry name" value="RelE-like"/>
    <property type="match status" value="1"/>
</dbReference>
<organism evidence="8 9">
    <name type="scientific">Stenomitos frigidus ULC18</name>
    <dbReference type="NCBI Taxonomy" id="2107698"/>
    <lineage>
        <taxon>Bacteria</taxon>
        <taxon>Bacillati</taxon>
        <taxon>Cyanobacteriota</taxon>
        <taxon>Cyanophyceae</taxon>
        <taxon>Leptolyngbyales</taxon>
        <taxon>Leptolyngbyaceae</taxon>
        <taxon>Stenomitos</taxon>
    </lineage>
</organism>
<dbReference type="SUPFAM" id="SSF143011">
    <property type="entry name" value="RelE-like"/>
    <property type="match status" value="1"/>
</dbReference>
<evidence type="ECO:0000256" key="5">
    <source>
        <dbReference type="ARBA" id="ARBA00022801"/>
    </source>
</evidence>